<name>A0ABN2JZP8_9MICO</name>
<protein>
    <submittedName>
        <fullName evidence="2">Uncharacterized protein</fullName>
    </submittedName>
</protein>
<organism evidence="2 3">
    <name type="scientific">Nostocoides vanveenii</name>
    <dbReference type="NCBI Taxonomy" id="330835"/>
    <lineage>
        <taxon>Bacteria</taxon>
        <taxon>Bacillati</taxon>
        <taxon>Actinomycetota</taxon>
        <taxon>Actinomycetes</taxon>
        <taxon>Micrococcales</taxon>
        <taxon>Intrasporangiaceae</taxon>
        <taxon>Nostocoides</taxon>
    </lineage>
</organism>
<feature type="chain" id="PRO_5046063519" evidence="1">
    <location>
        <begin position="22"/>
        <end position="143"/>
    </location>
</feature>
<dbReference type="Proteomes" id="UP001501475">
    <property type="component" value="Unassembled WGS sequence"/>
</dbReference>
<evidence type="ECO:0000313" key="2">
    <source>
        <dbReference type="EMBL" id="GAA1744941.1"/>
    </source>
</evidence>
<dbReference type="EMBL" id="BAAAPN010000003">
    <property type="protein sequence ID" value="GAA1744941.1"/>
    <property type="molecule type" value="Genomic_DNA"/>
</dbReference>
<keyword evidence="1" id="KW-0732">Signal</keyword>
<keyword evidence="3" id="KW-1185">Reference proteome</keyword>
<evidence type="ECO:0000256" key="1">
    <source>
        <dbReference type="SAM" id="SignalP"/>
    </source>
</evidence>
<sequence>MPSNPLLVKGILMTARRSATAITFAGALTAALAYAPAASATAIEVPVVATCTKGSTIALTASASGGSIAITVGVDGSGAYHPWAVGVADNLTGVYAGVRVSNTAGDVAVSRGTADQSGTDNVGASAIDLRTGEVCVATLPVAG</sequence>
<gene>
    <name evidence="2" type="ORF">GCM10009810_02080</name>
</gene>
<evidence type="ECO:0000313" key="3">
    <source>
        <dbReference type="Proteomes" id="UP001501475"/>
    </source>
</evidence>
<reference evidence="2 3" key="1">
    <citation type="journal article" date="2019" name="Int. J. Syst. Evol. Microbiol.">
        <title>The Global Catalogue of Microorganisms (GCM) 10K type strain sequencing project: providing services to taxonomists for standard genome sequencing and annotation.</title>
        <authorList>
            <consortium name="The Broad Institute Genomics Platform"/>
            <consortium name="The Broad Institute Genome Sequencing Center for Infectious Disease"/>
            <person name="Wu L."/>
            <person name="Ma J."/>
        </authorList>
    </citation>
    <scope>NUCLEOTIDE SEQUENCE [LARGE SCALE GENOMIC DNA]</scope>
    <source>
        <strain evidence="2 3">JCM 15591</strain>
    </source>
</reference>
<comment type="caution">
    <text evidence="2">The sequence shown here is derived from an EMBL/GenBank/DDBJ whole genome shotgun (WGS) entry which is preliminary data.</text>
</comment>
<feature type="signal peptide" evidence="1">
    <location>
        <begin position="1"/>
        <end position="21"/>
    </location>
</feature>
<proteinExistence type="predicted"/>
<accession>A0ABN2JZP8</accession>
<dbReference type="RefSeq" id="WP_344060860.1">
    <property type="nucleotide sequence ID" value="NZ_BAAAPN010000003.1"/>
</dbReference>